<dbReference type="RefSeq" id="WP_133038195.1">
    <property type="nucleotide sequence ID" value="NZ_SLWF01000005.1"/>
</dbReference>
<comment type="caution">
    <text evidence="2">The sequence shown here is derived from an EMBL/GenBank/DDBJ whole genome shotgun (WGS) entry which is preliminary data.</text>
</comment>
<dbReference type="EMBL" id="SLWF01000005">
    <property type="protein sequence ID" value="TCN87020.1"/>
    <property type="molecule type" value="Genomic_DNA"/>
</dbReference>
<feature type="transmembrane region" description="Helical" evidence="1">
    <location>
        <begin position="38"/>
        <end position="55"/>
    </location>
</feature>
<protein>
    <submittedName>
        <fullName evidence="2">Uncharacterized protein</fullName>
    </submittedName>
</protein>
<name>A0A4R2FEH7_9GAMM</name>
<reference evidence="2 3" key="1">
    <citation type="submission" date="2019-03" db="EMBL/GenBank/DDBJ databases">
        <title>Freshwater and sediment microbial communities from various areas in North America, analyzing microbe dynamics in response to fracking.</title>
        <authorList>
            <person name="Lamendella R."/>
        </authorList>
    </citation>
    <scope>NUCLEOTIDE SEQUENCE [LARGE SCALE GENOMIC DNA]</scope>
    <source>
        <strain evidence="2 3">74A</strain>
    </source>
</reference>
<dbReference type="AlphaFoldDB" id="A0A4R2FEH7"/>
<evidence type="ECO:0000256" key="1">
    <source>
        <dbReference type="SAM" id="Phobius"/>
    </source>
</evidence>
<gene>
    <name evidence="2" type="ORF">EDC91_10522</name>
</gene>
<dbReference type="OrthoDB" id="6268352at2"/>
<dbReference type="Proteomes" id="UP000294832">
    <property type="component" value="Unassembled WGS sequence"/>
</dbReference>
<keyword evidence="1" id="KW-0812">Transmembrane</keyword>
<keyword evidence="3" id="KW-1185">Reference proteome</keyword>
<accession>A0A4R2FEH7</accession>
<organism evidence="2 3">
    <name type="scientific">Shewanella fodinae</name>
    <dbReference type="NCBI Taxonomy" id="552357"/>
    <lineage>
        <taxon>Bacteria</taxon>
        <taxon>Pseudomonadati</taxon>
        <taxon>Pseudomonadota</taxon>
        <taxon>Gammaproteobacteria</taxon>
        <taxon>Alteromonadales</taxon>
        <taxon>Shewanellaceae</taxon>
        <taxon>Shewanella</taxon>
    </lineage>
</organism>
<feature type="transmembrane region" description="Helical" evidence="1">
    <location>
        <begin position="62"/>
        <end position="81"/>
    </location>
</feature>
<keyword evidence="1" id="KW-0472">Membrane</keyword>
<proteinExistence type="predicted"/>
<evidence type="ECO:0000313" key="2">
    <source>
        <dbReference type="EMBL" id="TCN87020.1"/>
    </source>
</evidence>
<sequence>MWYSALILTMLVASALLYLSSKQQALLNTPLPVAPYRYLSYALLLATLVGWNLLLSTTAAVFLWLLLLGSLLGWIPFLSLLRGSPLK</sequence>
<evidence type="ECO:0000313" key="3">
    <source>
        <dbReference type="Proteomes" id="UP000294832"/>
    </source>
</evidence>
<keyword evidence="1" id="KW-1133">Transmembrane helix</keyword>